<dbReference type="Proteomes" id="UP000436006">
    <property type="component" value="Unassembled WGS sequence"/>
</dbReference>
<dbReference type="InterPro" id="IPR005149">
    <property type="entry name" value="Tscrpt_reg_PadR_N"/>
</dbReference>
<protein>
    <submittedName>
        <fullName evidence="2">PadR family transcriptional regulator</fullName>
    </submittedName>
</protein>
<proteinExistence type="predicted"/>
<dbReference type="SUPFAM" id="SSF46785">
    <property type="entry name" value="Winged helix' DNA-binding domain"/>
    <property type="match status" value="1"/>
</dbReference>
<sequence length="114" mass="12612">MNAPNNSSLLKGSLSVMILRLLEDREKMYGYEITQKVKDLTAGEMTITEGALYPALHKLEAEGLLTTETQIVDGRARKYYSLTKTGHTEAAGRIAELASFLENLNLVLKLKPSI</sequence>
<dbReference type="EMBL" id="WPIN01000027">
    <property type="protein sequence ID" value="MVM35851.1"/>
    <property type="molecule type" value="Genomic_DNA"/>
</dbReference>
<dbReference type="Gene3D" id="1.10.10.10">
    <property type="entry name" value="Winged helix-like DNA-binding domain superfamily/Winged helix DNA-binding domain"/>
    <property type="match status" value="1"/>
</dbReference>
<dbReference type="InterPro" id="IPR036390">
    <property type="entry name" value="WH_DNA-bd_sf"/>
</dbReference>
<gene>
    <name evidence="2" type="ORF">GO755_37895</name>
</gene>
<reference evidence="2 3" key="1">
    <citation type="submission" date="2019-12" db="EMBL/GenBank/DDBJ databases">
        <title>Spirosoma sp. HMF4905 genome sequencing and assembly.</title>
        <authorList>
            <person name="Kang H."/>
            <person name="Cha I."/>
            <person name="Kim H."/>
            <person name="Joh K."/>
        </authorList>
    </citation>
    <scope>NUCLEOTIDE SEQUENCE [LARGE SCALE GENOMIC DNA]</scope>
    <source>
        <strain evidence="2 3">HMF4905</strain>
    </source>
</reference>
<keyword evidence="3" id="KW-1185">Reference proteome</keyword>
<accession>A0A7K1SPY9</accession>
<organism evidence="2 3">
    <name type="scientific">Spirosoma arboris</name>
    <dbReference type="NCBI Taxonomy" id="2682092"/>
    <lineage>
        <taxon>Bacteria</taxon>
        <taxon>Pseudomonadati</taxon>
        <taxon>Bacteroidota</taxon>
        <taxon>Cytophagia</taxon>
        <taxon>Cytophagales</taxon>
        <taxon>Cytophagaceae</taxon>
        <taxon>Spirosoma</taxon>
    </lineage>
</organism>
<dbReference type="PANTHER" id="PTHR43252:SF7">
    <property type="entry name" value="TRANSCRIPTIONAL REGULATOR YQJI"/>
    <property type="match status" value="1"/>
</dbReference>
<dbReference type="RefSeq" id="WP_157590651.1">
    <property type="nucleotide sequence ID" value="NZ_WPIN01000027.1"/>
</dbReference>
<evidence type="ECO:0000313" key="3">
    <source>
        <dbReference type="Proteomes" id="UP000436006"/>
    </source>
</evidence>
<feature type="domain" description="Transcription regulator PadR N-terminal" evidence="1">
    <location>
        <begin position="18"/>
        <end position="90"/>
    </location>
</feature>
<dbReference type="InterPro" id="IPR036388">
    <property type="entry name" value="WH-like_DNA-bd_sf"/>
</dbReference>
<dbReference type="AlphaFoldDB" id="A0A7K1SPY9"/>
<dbReference type="Pfam" id="PF03551">
    <property type="entry name" value="PadR"/>
    <property type="match status" value="1"/>
</dbReference>
<name>A0A7K1SPY9_9BACT</name>
<evidence type="ECO:0000313" key="2">
    <source>
        <dbReference type="EMBL" id="MVM35851.1"/>
    </source>
</evidence>
<dbReference type="PANTHER" id="PTHR43252">
    <property type="entry name" value="TRANSCRIPTIONAL REGULATOR YQJI"/>
    <property type="match status" value="1"/>
</dbReference>
<comment type="caution">
    <text evidence="2">The sequence shown here is derived from an EMBL/GenBank/DDBJ whole genome shotgun (WGS) entry which is preliminary data.</text>
</comment>
<evidence type="ECO:0000259" key="1">
    <source>
        <dbReference type="Pfam" id="PF03551"/>
    </source>
</evidence>